<dbReference type="AlphaFoldDB" id="A0A6S7CGJ6"/>
<accession>A0A6S7CGJ6</accession>
<keyword evidence="3" id="KW-1185">Reference proteome</keyword>
<feature type="compositionally biased region" description="Polar residues" evidence="1">
    <location>
        <begin position="1"/>
        <end position="13"/>
    </location>
</feature>
<dbReference type="Proteomes" id="UP000494115">
    <property type="component" value="Unassembled WGS sequence"/>
</dbReference>
<feature type="compositionally biased region" description="Polar residues" evidence="1">
    <location>
        <begin position="39"/>
        <end position="58"/>
    </location>
</feature>
<dbReference type="EMBL" id="CADIKM010000160">
    <property type="protein sequence ID" value="CAB3809183.1"/>
    <property type="molecule type" value="Genomic_DNA"/>
</dbReference>
<reference evidence="2 3" key="1">
    <citation type="submission" date="2020-04" db="EMBL/GenBank/DDBJ databases">
        <authorList>
            <person name="De Canck E."/>
        </authorList>
    </citation>
    <scope>NUCLEOTIDE SEQUENCE [LARGE SCALE GENOMIC DNA]</scope>
    <source>
        <strain evidence="2 3">LMG 28138</strain>
    </source>
</reference>
<evidence type="ECO:0000256" key="1">
    <source>
        <dbReference type="SAM" id="MobiDB-lite"/>
    </source>
</evidence>
<gene>
    <name evidence="2" type="ORF">LMG28138_06084</name>
</gene>
<evidence type="ECO:0000313" key="3">
    <source>
        <dbReference type="Proteomes" id="UP000494115"/>
    </source>
</evidence>
<evidence type="ECO:0000313" key="2">
    <source>
        <dbReference type="EMBL" id="CAB3809183.1"/>
    </source>
</evidence>
<name>A0A6S7CGJ6_9BURK</name>
<organism evidence="2 3">
    <name type="scientific">Pararobbsia alpina</name>
    <dbReference type="NCBI Taxonomy" id="621374"/>
    <lineage>
        <taxon>Bacteria</taxon>
        <taxon>Pseudomonadati</taxon>
        <taxon>Pseudomonadota</taxon>
        <taxon>Betaproteobacteria</taxon>
        <taxon>Burkholderiales</taxon>
        <taxon>Burkholderiaceae</taxon>
        <taxon>Pararobbsia</taxon>
    </lineage>
</organism>
<feature type="region of interest" description="Disordered" evidence="1">
    <location>
        <begin position="1"/>
        <end position="58"/>
    </location>
</feature>
<proteinExistence type="predicted"/>
<protein>
    <submittedName>
        <fullName evidence="2">Uncharacterized protein</fullName>
    </submittedName>
</protein>
<sequence length="58" mass="6220">MIAKFNSDSTGKRQSFGAFARERFISSAKPQAAAPKTGPHTTDQTTSDALNVIDGTQY</sequence>